<evidence type="ECO:0000256" key="4">
    <source>
        <dbReference type="ARBA" id="ARBA00022737"/>
    </source>
</evidence>
<dbReference type="Gene3D" id="3.80.10.10">
    <property type="entry name" value="Ribonuclease Inhibitor"/>
    <property type="match status" value="1"/>
</dbReference>
<comment type="similarity">
    <text evidence="2">Belongs to the NXF family.</text>
</comment>
<evidence type="ECO:0000256" key="2">
    <source>
        <dbReference type="ARBA" id="ARBA00009285"/>
    </source>
</evidence>
<evidence type="ECO:0000313" key="11">
    <source>
        <dbReference type="Proteomes" id="UP000717585"/>
    </source>
</evidence>
<evidence type="ECO:0000256" key="7">
    <source>
        <dbReference type="SAM" id="MobiDB-lite"/>
    </source>
</evidence>
<organism evidence="10 11">
    <name type="scientific">Carpediemonas membranifera</name>
    <dbReference type="NCBI Taxonomy" id="201153"/>
    <lineage>
        <taxon>Eukaryota</taxon>
        <taxon>Metamonada</taxon>
        <taxon>Carpediemonas-like organisms</taxon>
        <taxon>Carpediemonas</taxon>
    </lineage>
</organism>
<name>A0A8J6B015_9EUKA</name>
<dbReference type="InterPro" id="IPR032710">
    <property type="entry name" value="NTF2-like_dom_sf"/>
</dbReference>
<dbReference type="PROSITE" id="PS50177">
    <property type="entry name" value="NTF2_DOMAIN"/>
    <property type="match status" value="1"/>
</dbReference>
<keyword evidence="6" id="KW-0539">Nucleus</keyword>
<keyword evidence="4" id="KW-0677">Repeat</keyword>
<keyword evidence="11" id="KW-1185">Reference proteome</keyword>
<dbReference type="InterPro" id="IPR030217">
    <property type="entry name" value="NXF_fam"/>
</dbReference>
<evidence type="ECO:0000313" key="10">
    <source>
        <dbReference type="EMBL" id="KAG9390062.1"/>
    </source>
</evidence>
<dbReference type="AlphaFoldDB" id="A0A8J6B015"/>
<dbReference type="GO" id="GO:0003723">
    <property type="term" value="F:RNA binding"/>
    <property type="evidence" value="ECO:0007669"/>
    <property type="project" value="TreeGrafter"/>
</dbReference>
<feature type="region of interest" description="Disordered" evidence="7">
    <location>
        <begin position="1"/>
        <end position="30"/>
    </location>
</feature>
<sequence length="475" mass="52157">MAHNRGSGRGGRNRGPNRGHGSKKQQGSGSNAAIIQQVLPSLFNHADGFLDLSNLRTKFSGSNPTDRTFVMNLTRAICDQYRNVVSISLEGNNIRTLEPWRDLCQLPMLQNISLNNNDIRSLGELQHLSKAPQVTNLLIQRNPIEPKLSLEEIMAYVSHKMTSVRTVEGQPLPPGRLNLAPGLVHKIEHKSTAASGSMNRMNNASVTAFVRTFLTAYDARNSTLASMYHEFVHFSLSTMPTLPAPASSRHAMKGASKDSHASPQARATWQAYQSPVVNHGTTNAAMGPDEALRVGRQPVLELIGQLPRSQFAGESLQVEVVLRTVSGRGPTQQKPNLVTVLVEGKYLEQPKTSMGVTRMFSRTLVLAQTASSGQFMVTNDMLRLGEYQPKVTRELARQMTEAKAAPSTANPFVTQPQPAMEEIVRQLKTATGMRTVHCRELLEASKWDVGLTSANLEEFKRTQGGKIPDHMLGPD</sequence>
<dbReference type="InterPro" id="IPR032675">
    <property type="entry name" value="LRR_dom_sf"/>
</dbReference>
<keyword evidence="3" id="KW-0813">Transport</keyword>
<keyword evidence="5" id="KW-0509">mRNA transport</keyword>
<dbReference type="Pfam" id="PF03943">
    <property type="entry name" value="TAP_C"/>
    <property type="match status" value="1"/>
</dbReference>
<proteinExistence type="inferred from homology"/>
<dbReference type="InterPro" id="IPR005637">
    <property type="entry name" value="TAP_C_dom"/>
</dbReference>
<dbReference type="InterPro" id="IPR002075">
    <property type="entry name" value="NTF2_dom"/>
</dbReference>
<evidence type="ECO:0000256" key="6">
    <source>
        <dbReference type="ARBA" id="ARBA00023242"/>
    </source>
</evidence>
<evidence type="ECO:0000256" key="1">
    <source>
        <dbReference type="ARBA" id="ARBA00004123"/>
    </source>
</evidence>
<feature type="region of interest" description="Disordered" evidence="7">
    <location>
        <begin position="246"/>
        <end position="265"/>
    </location>
</feature>
<evidence type="ECO:0000259" key="9">
    <source>
        <dbReference type="PROSITE" id="PS51281"/>
    </source>
</evidence>
<dbReference type="Pfam" id="PF22602">
    <property type="entry name" value="NXF_NTF2"/>
    <property type="match status" value="1"/>
</dbReference>
<feature type="compositionally biased region" description="Basic residues" evidence="7">
    <location>
        <begin position="11"/>
        <end position="23"/>
    </location>
</feature>
<dbReference type="EMBL" id="JAHDYR010000066">
    <property type="protein sequence ID" value="KAG9390062.1"/>
    <property type="molecule type" value="Genomic_DNA"/>
</dbReference>
<dbReference type="InterPro" id="IPR001611">
    <property type="entry name" value="Leu-rich_rpt"/>
</dbReference>
<evidence type="ECO:0000259" key="8">
    <source>
        <dbReference type="PROSITE" id="PS50177"/>
    </source>
</evidence>
<dbReference type="GO" id="GO:0016973">
    <property type="term" value="P:poly(A)+ mRNA export from nucleus"/>
    <property type="evidence" value="ECO:0007669"/>
    <property type="project" value="TreeGrafter"/>
</dbReference>
<dbReference type="SUPFAM" id="SSF54427">
    <property type="entry name" value="NTF2-like"/>
    <property type="match status" value="1"/>
</dbReference>
<dbReference type="PROSITE" id="PS51281">
    <property type="entry name" value="TAP_C"/>
    <property type="match status" value="1"/>
</dbReference>
<gene>
    <name evidence="10" type="ORF">J8273_8099</name>
</gene>
<dbReference type="PANTHER" id="PTHR10662:SF22">
    <property type="entry name" value="NUCLEAR RNA EXPORT FACTOR 1"/>
    <property type="match status" value="1"/>
</dbReference>
<dbReference type="Proteomes" id="UP000717585">
    <property type="component" value="Unassembled WGS sequence"/>
</dbReference>
<dbReference type="GO" id="GO:0005634">
    <property type="term" value="C:nucleus"/>
    <property type="evidence" value="ECO:0007669"/>
    <property type="project" value="UniProtKB-SubCell"/>
</dbReference>
<comment type="caution">
    <text evidence="10">The sequence shown here is derived from an EMBL/GenBank/DDBJ whole genome shotgun (WGS) entry which is preliminary data.</text>
</comment>
<accession>A0A8J6B015</accession>
<feature type="domain" description="NTF2" evidence="8">
    <location>
        <begin position="205"/>
        <end position="384"/>
    </location>
</feature>
<feature type="domain" description="TAP-C" evidence="9">
    <location>
        <begin position="418"/>
        <end position="475"/>
    </location>
</feature>
<reference evidence="10" key="1">
    <citation type="submission" date="2021-05" db="EMBL/GenBank/DDBJ databases">
        <title>A free-living protist that lacks canonical eukaryotic 1 DNA replication and segregation systems.</title>
        <authorList>
            <person name="Salas-Leiva D.E."/>
            <person name="Tromer E.C."/>
            <person name="Curtis B.A."/>
            <person name="Jerlstrom-Hultqvist J."/>
            <person name="Kolisko M."/>
            <person name="Yi Z."/>
            <person name="Salas-Leiva J.S."/>
            <person name="Gallot-Lavallee L."/>
            <person name="Kops G.J.P.L."/>
            <person name="Archibald J.M."/>
            <person name="Simpson A.G.B."/>
            <person name="Roger A.J."/>
        </authorList>
    </citation>
    <scope>NUCLEOTIDE SEQUENCE</scope>
    <source>
        <strain evidence="10">BICM</strain>
    </source>
</reference>
<dbReference type="InterPro" id="IPR018222">
    <property type="entry name" value="Nuclear_transport_factor_2_euk"/>
</dbReference>
<dbReference type="SUPFAM" id="SSF52058">
    <property type="entry name" value="L domain-like"/>
    <property type="match status" value="1"/>
</dbReference>
<dbReference type="OrthoDB" id="25872at2759"/>
<dbReference type="PANTHER" id="PTHR10662">
    <property type="entry name" value="NUCLEAR RNA EXPORT FACTOR"/>
    <property type="match status" value="1"/>
</dbReference>
<dbReference type="PROSITE" id="PS51450">
    <property type="entry name" value="LRR"/>
    <property type="match status" value="1"/>
</dbReference>
<evidence type="ECO:0000256" key="5">
    <source>
        <dbReference type="ARBA" id="ARBA00022816"/>
    </source>
</evidence>
<comment type="subcellular location">
    <subcellularLocation>
        <location evidence="1">Nucleus</location>
    </subcellularLocation>
</comment>
<evidence type="ECO:0000256" key="3">
    <source>
        <dbReference type="ARBA" id="ARBA00022448"/>
    </source>
</evidence>
<protein>
    <submittedName>
        <fullName evidence="10">Nuclear transport factor 2 (NTF2) domain</fullName>
    </submittedName>
</protein>
<dbReference type="Gene3D" id="3.10.450.50">
    <property type="match status" value="1"/>
</dbReference>